<evidence type="ECO:0000313" key="6">
    <source>
        <dbReference type="Proteomes" id="UP000199101"/>
    </source>
</evidence>
<evidence type="ECO:0000256" key="2">
    <source>
        <dbReference type="ARBA" id="ARBA00022723"/>
    </source>
</evidence>
<protein>
    <submittedName>
        <fullName evidence="5">4-hydroxy-2-oxoheptanedioate aldolase</fullName>
    </submittedName>
</protein>
<accession>A0A1C3W5Q5</accession>
<evidence type="ECO:0000259" key="4">
    <source>
        <dbReference type="Pfam" id="PF03328"/>
    </source>
</evidence>
<evidence type="ECO:0000313" key="5">
    <source>
        <dbReference type="EMBL" id="SCB35370.1"/>
    </source>
</evidence>
<feature type="domain" description="HpcH/HpaI aldolase/citrate lyase" evidence="4">
    <location>
        <begin position="25"/>
        <end position="196"/>
    </location>
</feature>
<name>A0A1C3W5Q5_9HYPH</name>
<dbReference type="InterPro" id="IPR040442">
    <property type="entry name" value="Pyrv_kinase-like_dom_sf"/>
</dbReference>
<sequence>MNGAKLRARLQAGEPITMFTPHHASSGFAARLVELGADSVFVDCEHGTWSFEDVRETSQIVRSVGGAAIIRPHSHERPIIIRYLNAGADGIMVPMVDNADQACAIVDAVRYALPSDHEKRLVIAMIETVEAIDNLDAIARVEGIDVFFIGPGDLSQNMGFPPAPPFGEERPTEVQEKVAEAVRKIRSAGKVAGTLVTADELPGWLERGVQFFYIHSDPFLRRGIAAINQTLMR</sequence>
<dbReference type="EMBL" id="FMAG01000004">
    <property type="protein sequence ID" value="SCB35370.1"/>
    <property type="molecule type" value="Genomic_DNA"/>
</dbReference>
<keyword evidence="6" id="KW-1185">Reference proteome</keyword>
<dbReference type="GO" id="GO:0046872">
    <property type="term" value="F:metal ion binding"/>
    <property type="evidence" value="ECO:0007669"/>
    <property type="project" value="UniProtKB-KW"/>
</dbReference>
<keyword evidence="2" id="KW-0479">Metal-binding</keyword>
<dbReference type="PANTHER" id="PTHR30502">
    <property type="entry name" value="2-KETO-3-DEOXY-L-RHAMNONATE ALDOLASE"/>
    <property type="match status" value="1"/>
</dbReference>
<dbReference type="STRING" id="410764.GA0061103_4909"/>
<gene>
    <name evidence="5" type="ORF">GA0061103_4909</name>
</gene>
<organism evidence="5 6">
    <name type="scientific">Rhizobium multihospitium</name>
    <dbReference type="NCBI Taxonomy" id="410764"/>
    <lineage>
        <taxon>Bacteria</taxon>
        <taxon>Pseudomonadati</taxon>
        <taxon>Pseudomonadota</taxon>
        <taxon>Alphaproteobacteria</taxon>
        <taxon>Hyphomicrobiales</taxon>
        <taxon>Rhizobiaceae</taxon>
        <taxon>Rhizobium/Agrobacterium group</taxon>
        <taxon>Rhizobium</taxon>
    </lineage>
</organism>
<dbReference type="Gene3D" id="3.20.20.60">
    <property type="entry name" value="Phosphoenolpyruvate-binding domains"/>
    <property type="match status" value="2"/>
</dbReference>
<dbReference type="Pfam" id="PF03328">
    <property type="entry name" value="HpcH_HpaI"/>
    <property type="match status" value="1"/>
</dbReference>
<dbReference type="AlphaFoldDB" id="A0A1C3W5Q5"/>
<dbReference type="Proteomes" id="UP000199101">
    <property type="component" value="Unassembled WGS sequence"/>
</dbReference>
<evidence type="ECO:0000256" key="1">
    <source>
        <dbReference type="ARBA" id="ARBA00005568"/>
    </source>
</evidence>
<reference evidence="6" key="1">
    <citation type="submission" date="2016-08" db="EMBL/GenBank/DDBJ databases">
        <authorList>
            <person name="Varghese N."/>
            <person name="Submissions Spin"/>
        </authorList>
    </citation>
    <scope>NUCLEOTIDE SEQUENCE [LARGE SCALE GENOMIC DNA]</scope>
    <source>
        <strain evidence="6">HAMBI 2975</strain>
    </source>
</reference>
<dbReference type="OrthoDB" id="9802624at2"/>
<proteinExistence type="inferred from homology"/>
<dbReference type="GO" id="GO:0005737">
    <property type="term" value="C:cytoplasm"/>
    <property type="evidence" value="ECO:0007669"/>
    <property type="project" value="TreeGrafter"/>
</dbReference>
<dbReference type="InterPro" id="IPR050251">
    <property type="entry name" value="HpcH-HpaI_aldolase"/>
</dbReference>
<dbReference type="InterPro" id="IPR015813">
    <property type="entry name" value="Pyrv/PenolPyrv_kinase-like_dom"/>
</dbReference>
<evidence type="ECO:0000256" key="3">
    <source>
        <dbReference type="ARBA" id="ARBA00023239"/>
    </source>
</evidence>
<dbReference type="InterPro" id="IPR005000">
    <property type="entry name" value="Aldolase/citrate-lyase_domain"/>
</dbReference>
<dbReference type="GO" id="GO:0016832">
    <property type="term" value="F:aldehyde-lyase activity"/>
    <property type="evidence" value="ECO:0007669"/>
    <property type="project" value="TreeGrafter"/>
</dbReference>
<dbReference type="PANTHER" id="PTHR30502:SF0">
    <property type="entry name" value="PHOSPHOENOLPYRUVATE CARBOXYLASE FAMILY PROTEIN"/>
    <property type="match status" value="1"/>
</dbReference>
<dbReference type="RefSeq" id="WP_092713881.1">
    <property type="nucleotide sequence ID" value="NZ_FMAG01000004.1"/>
</dbReference>
<keyword evidence="3" id="KW-0456">Lyase</keyword>
<dbReference type="SUPFAM" id="SSF51621">
    <property type="entry name" value="Phosphoenolpyruvate/pyruvate domain"/>
    <property type="match status" value="1"/>
</dbReference>
<comment type="similarity">
    <text evidence="1">Belongs to the HpcH/HpaI aldolase family.</text>
</comment>